<evidence type="ECO:0000313" key="2">
    <source>
        <dbReference type="EMBL" id="KAF2768843.1"/>
    </source>
</evidence>
<dbReference type="Pfam" id="PF08193">
    <property type="entry name" value="INO80_Ies4"/>
    <property type="match status" value="1"/>
</dbReference>
<dbReference type="InterPro" id="IPR013175">
    <property type="entry name" value="INO80_su_Ies4"/>
</dbReference>
<feature type="region of interest" description="Disordered" evidence="1">
    <location>
        <begin position="1"/>
        <end position="172"/>
    </location>
</feature>
<dbReference type="GO" id="GO:0031011">
    <property type="term" value="C:Ino80 complex"/>
    <property type="evidence" value="ECO:0007669"/>
    <property type="project" value="InterPro"/>
</dbReference>
<feature type="compositionally biased region" description="Polar residues" evidence="1">
    <location>
        <begin position="1"/>
        <end position="44"/>
    </location>
</feature>
<accession>A0A6G1L7D6</accession>
<protein>
    <recommendedName>
        <fullName evidence="4">DUF1711-domain-containing protein</fullName>
    </recommendedName>
</protein>
<evidence type="ECO:0008006" key="4">
    <source>
        <dbReference type="Google" id="ProtNLM"/>
    </source>
</evidence>
<dbReference type="OrthoDB" id="4093188at2759"/>
<organism evidence="2 3">
    <name type="scientific">Teratosphaeria nubilosa</name>
    <dbReference type="NCBI Taxonomy" id="161662"/>
    <lineage>
        <taxon>Eukaryota</taxon>
        <taxon>Fungi</taxon>
        <taxon>Dikarya</taxon>
        <taxon>Ascomycota</taxon>
        <taxon>Pezizomycotina</taxon>
        <taxon>Dothideomycetes</taxon>
        <taxon>Dothideomycetidae</taxon>
        <taxon>Mycosphaerellales</taxon>
        <taxon>Teratosphaeriaceae</taxon>
        <taxon>Teratosphaeria</taxon>
    </lineage>
</organism>
<dbReference type="GO" id="GO:0006338">
    <property type="term" value="P:chromatin remodeling"/>
    <property type="evidence" value="ECO:0007669"/>
    <property type="project" value="InterPro"/>
</dbReference>
<feature type="compositionally biased region" description="Basic and acidic residues" evidence="1">
    <location>
        <begin position="136"/>
        <end position="145"/>
    </location>
</feature>
<proteinExistence type="predicted"/>
<feature type="compositionally biased region" description="Basic residues" evidence="1">
    <location>
        <begin position="93"/>
        <end position="108"/>
    </location>
</feature>
<feature type="compositionally biased region" description="Polar residues" evidence="1">
    <location>
        <begin position="67"/>
        <end position="86"/>
    </location>
</feature>
<dbReference type="Proteomes" id="UP000799436">
    <property type="component" value="Unassembled WGS sequence"/>
</dbReference>
<dbReference type="PANTHER" id="PTHR28061:SF1">
    <property type="entry name" value="INO80 COMPLEX SUBUNIT 4"/>
    <property type="match status" value="1"/>
</dbReference>
<dbReference type="EMBL" id="ML995840">
    <property type="protein sequence ID" value="KAF2768843.1"/>
    <property type="molecule type" value="Genomic_DNA"/>
</dbReference>
<evidence type="ECO:0000313" key="3">
    <source>
        <dbReference type="Proteomes" id="UP000799436"/>
    </source>
</evidence>
<dbReference type="PANTHER" id="PTHR28061">
    <property type="entry name" value="INO EIGHTY SUBUNIT 4"/>
    <property type="match status" value="1"/>
</dbReference>
<sequence length="267" mass="27758">MSTLASSTPKSATKGSTAKNSRVITLRLSQALLTRFPSDSTPHASATPARPEPTPSVQLPDADKTSEFNVTPNPTINGEAVANNSLAPPKAGDKRKRGGGATAGRRRAPPSIDPNGPIRERGRPGPKKKPRLPDGTIDRSQDAKKGALGGPNTVAAHRLGPKANTGNINANLRALDRTGKPCRRWEKKPLQLKSFTGTVWGLGGWKGNSRDNGFAGDVKSDSTGSSDLKPNESSAVQSERSNSGVDAPVAADVMQGIESSPAPPIAA</sequence>
<dbReference type="AlphaFoldDB" id="A0A6G1L7D6"/>
<name>A0A6G1L7D6_9PEZI</name>
<gene>
    <name evidence="2" type="ORF">EJ03DRAFT_351854</name>
</gene>
<feature type="compositionally biased region" description="Polar residues" evidence="1">
    <location>
        <begin position="221"/>
        <end position="244"/>
    </location>
</feature>
<feature type="region of interest" description="Disordered" evidence="1">
    <location>
        <begin position="200"/>
        <end position="267"/>
    </location>
</feature>
<reference evidence="2" key="1">
    <citation type="journal article" date="2020" name="Stud. Mycol.">
        <title>101 Dothideomycetes genomes: a test case for predicting lifestyles and emergence of pathogens.</title>
        <authorList>
            <person name="Haridas S."/>
            <person name="Albert R."/>
            <person name="Binder M."/>
            <person name="Bloem J."/>
            <person name="Labutti K."/>
            <person name="Salamov A."/>
            <person name="Andreopoulos B."/>
            <person name="Baker S."/>
            <person name="Barry K."/>
            <person name="Bills G."/>
            <person name="Bluhm B."/>
            <person name="Cannon C."/>
            <person name="Castanera R."/>
            <person name="Culley D."/>
            <person name="Daum C."/>
            <person name="Ezra D."/>
            <person name="Gonzalez J."/>
            <person name="Henrissat B."/>
            <person name="Kuo A."/>
            <person name="Liang C."/>
            <person name="Lipzen A."/>
            <person name="Lutzoni F."/>
            <person name="Magnuson J."/>
            <person name="Mondo S."/>
            <person name="Nolan M."/>
            <person name="Ohm R."/>
            <person name="Pangilinan J."/>
            <person name="Park H.-J."/>
            <person name="Ramirez L."/>
            <person name="Alfaro M."/>
            <person name="Sun H."/>
            <person name="Tritt A."/>
            <person name="Yoshinaga Y."/>
            <person name="Zwiers L.-H."/>
            <person name="Turgeon B."/>
            <person name="Goodwin S."/>
            <person name="Spatafora J."/>
            <person name="Crous P."/>
            <person name="Grigoriev I."/>
        </authorList>
    </citation>
    <scope>NUCLEOTIDE SEQUENCE</scope>
    <source>
        <strain evidence="2">CBS 116005</strain>
    </source>
</reference>
<keyword evidence="3" id="KW-1185">Reference proteome</keyword>
<evidence type="ECO:0000256" key="1">
    <source>
        <dbReference type="SAM" id="MobiDB-lite"/>
    </source>
</evidence>